<feature type="active site" description="Acyl-thioester intermediate" evidence="2">
    <location>
        <position position="208"/>
    </location>
</feature>
<dbReference type="Gene3D" id="2.40.260.10">
    <property type="entry name" value="Sortase"/>
    <property type="match status" value="1"/>
</dbReference>
<keyword evidence="3" id="KW-1133">Transmembrane helix</keyword>
<keyword evidence="3" id="KW-0812">Transmembrane</keyword>
<name>A0A1D2LMB1_BROTH</name>
<keyword evidence="5" id="KW-1185">Reference proteome</keyword>
<dbReference type="InterPro" id="IPR005754">
    <property type="entry name" value="Sortase"/>
</dbReference>
<dbReference type="NCBIfam" id="NF033745">
    <property type="entry name" value="class_C_sortase"/>
    <property type="match status" value="1"/>
</dbReference>
<dbReference type="OrthoDB" id="154054at2"/>
<protein>
    <submittedName>
        <fullName evidence="4">Class C sortase</fullName>
    </submittedName>
</protein>
<keyword evidence="1" id="KW-0378">Hydrolase</keyword>
<dbReference type="SUPFAM" id="SSF63817">
    <property type="entry name" value="Sortase"/>
    <property type="match status" value="1"/>
</dbReference>
<reference evidence="4 5" key="1">
    <citation type="submission" date="2017-09" db="EMBL/GenBank/DDBJ databases">
        <title>Complete Genome Sequences of Two Strains of the Meat Spoilage Bacterium Brochothrix thermosphacta Isolated from Ground Chicken.</title>
        <authorList>
            <person name="Paoli G.C."/>
            <person name="Wijey C."/>
            <person name="Chen C.-Y."/>
            <person name="Nguyen L."/>
            <person name="Yan X."/>
            <person name="Irwin P.L."/>
        </authorList>
    </citation>
    <scope>NUCLEOTIDE SEQUENCE [LARGE SCALE GENOMIC DNA]</scope>
    <source>
        <strain evidence="4 5">BI</strain>
    </source>
</reference>
<dbReference type="Pfam" id="PF04203">
    <property type="entry name" value="Sortase"/>
    <property type="match status" value="1"/>
</dbReference>
<dbReference type="RefSeq" id="WP_010826346.1">
    <property type="nucleotide sequence ID" value="NZ_CBCPHX010000014.1"/>
</dbReference>
<evidence type="ECO:0000256" key="2">
    <source>
        <dbReference type="PIRSR" id="PIRSR605754-1"/>
    </source>
</evidence>
<feature type="transmembrane region" description="Helical" evidence="3">
    <location>
        <begin position="247"/>
        <end position="268"/>
    </location>
</feature>
<sequence length="373" mass="42006">MKKNRQVISQIAIILIFMVGILTMLYPFYVDALNNVIDQVRVDRYLKESQKEFEAERKRLAEENSKLSESGLAPGADPFANPNGGTVSAAYYKKHLIGIINLPDLAIELPLFDTTNDDLLEQGATVLDGTSFPVGGASTHAVISAHRGLPERELFTNLPELKNGDIFLLNVLGETLAYEVFDSQVVTPDQTSVLKIEPGQDLVTLMTCTPYMINSHRLLVTGKRVPYTPAAEKKQVKGDRFRKLKQIAILAGTALLILAAIYQLYHVIARYRLRKVRFDFTVCLEGVAEHTPIALYDKKGKKALRRNGKAYQELTDQTGQVTFTDLPGDCYRLKLGKSWLVQFGLKKKKRPSKIWKINKKKVMLKEERILEVK</sequence>
<evidence type="ECO:0000313" key="5">
    <source>
        <dbReference type="Proteomes" id="UP000243591"/>
    </source>
</evidence>
<organism evidence="4 5">
    <name type="scientific">Brochothrix thermosphacta</name>
    <name type="common">Microbacterium thermosphactum</name>
    <dbReference type="NCBI Taxonomy" id="2756"/>
    <lineage>
        <taxon>Bacteria</taxon>
        <taxon>Bacillati</taxon>
        <taxon>Bacillota</taxon>
        <taxon>Bacilli</taxon>
        <taxon>Bacillales</taxon>
        <taxon>Listeriaceae</taxon>
        <taxon>Brochothrix</taxon>
    </lineage>
</organism>
<gene>
    <name evidence="4" type="ORF">CNY62_04230</name>
</gene>
<dbReference type="KEGG" id="bths:CNY62_04230"/>
<evidence type="ECO:0000256" key="1">
    <source>
        <dbReference type="ARBA" id="ARBA00022801"/>
    </source>
</evidence>
<dbReference type="InterPro" id="IPR023365">
    <property type="entry name" value="Sortase_dom-sf"/>
</dbReference>
<dbReference type="Proteomes" id="UP000243591">
    <property type="component" value="Chromosome"/>
</dbReference>
<dbReference type="CDD" id="cd05827">
    <property type="entry name" value="Sortase_C"/>
    <property type="match status" value="1"/>
</dbReference>
<evidence type="ECO:0000256" key="3">
    <source>
        <dbReference type="SAM" id="Phobius"/>
    </source>
</evidence>
<feature type="active site" description="Proton donor/acceptor" evidence="2">
    <location>
        <position position="146"/>
    </location>
</feature>
<accession>A0A1D2LMB1</accession>
<feature type="transmembrane region" description="Helical" evidence="3">
    <location>
        <begin position="7"/>
        <end position="29"/>
    </location>
</feature>
<proteinExistence type="predicted"/>
<dbReference type="NCBIfam" id="TIGR01076">
    <property type="entry name" value="sortase_fam"/>
    <property type="match status" value="1"/>
</dbReference>
<dbReference type="AlphaFoldDB" id="A0A1D2LMB1"/>
<evidence type="ECO:0000313" key="4">
    <source>
        <dbReference type="EMBL" id="ATF25661.1"/>
    </source>
</evidence>
<dbReference type="EMBL" id="CP023483">
    <property type="protein sequence ID" value="ATF25661.1"/>
    <property type="molecule type" value="Genomic_DNA"/>
</dbReference>
<dbReference type="InterPro" id="IPR042002">
    <property type="entry name" value="Sortase_C"/>
</dbReference>
<keyword evidence="3" id="KW-0472">Membrane</keyword>
<dbReference type="GO" id="GO:0016787">
    <property type="term" value="F:hydrolase activity"/>
    <property type="evidence" value="ECO:0007669"/>
    <property type="project" value="UniProtKB-KW"/>
</dbReference>